<accession>A0A9W8MVU5</accession>
<name>A0A9W8MVU5_9AGAR</name>
<feature type="compositionally biased region" description="Polar residues" evidence="1">
    <location>
        <begin position="16"/>
        <end position="29"/>
    </location>
</feature>
<evidence type="ECO:0000256" key="1">
    <source>
        <dbReference type="SAM" id="MobiDB-lite"/>
    </source>
</evidence>
<feature type="region of interest" description="Disordered" evidence="1">
    <location>
        <begin position="378"/>
        <end position="397"/>
    </location>
</feature>
<feature type="region of interest" description="Disordered" evidence="1">
    <location>
        <begin position="1"/>
        <end position="72"/>
    </location>
</feature>
<sequence length="561" mass="60466">MTPHTVQAEEKLETIDATSLSTAPPNDENSAPPVPPASDPPANEEVAKEEPQYTSQTSSIDQPTRRPSRRVSFIHSVKSRVVDATLKNVQDKAIDVVKAVVITSSELDVPSCAARIEFYEVSIRPGTSSITLSKKTSGKRAVQFVLPPTIVANGSDNTESLKSPVVFKRHGDSIDDLFELFPYPPAHPSPTSGAYPQHTPNSDADRRGYFKLGVDSLLSANVSSSLLTPDTSRSSECADFLGPSFNKNNEVSCGELTMEVQGQTIPVAKCLDVLSLSDAGTGRLDSVSSSTTIVLYSADIDNQRVKDLDSPLLDSVCPASDTHVIEDSPSRDIPAHVASQFSPPEPSNSSSGNMEGASDLAASPPNTPAMSVVFEVPPTPEAASPTLTKSSSSDLEDADLSRWKQSMRDVLEAFRDAEAEDLDFRDLFYRDSSCYSQSSLVGKARDGNPASTGSSEADNDELPSRLDESFDTENSADDIPPTYDVVAVQDDHASFSVSGIGSMLKDIVRGDSKRDSGLLPAYSSRDVVRSRDSYLWTAVSHDDERDDDLWSDLLELDEYLS</sequence>
<evidence type="ECO:0000313" key="3">
    <source>
        <dbReference type="Proteomes" id="UP001148786"/>
    </source>
</evidence>
<protein>
    <submittedName>
        <fullName evidence="2">Uncharacterized protein</fullName>
    </submittedName>
</protein>
<feature type="compositionally biased region" description="Polar residues" evidence="1">
    <location>
        <begin position="52"/>
        <end position="62"/>
    </location>
</feature>
<feature type="compositionally biased region" description="Low complexity" evidence="1">
    <location>
        <begin position="339"/>
        <end position="351"/>
    </location>
</feature>
<reference evidence="2" key="1">
    <citation type="submission" date="2022-07" db="EMBL/GenBank/DDBJ databases">
        <title>Genome Sequence of Agrocybe chaxingu.</title>
        <authorList>
            <person name="Buettner E."/>
        </authorList>
    </citation>
    <scope>NUCLEOTIDE SEQUENCE</scope>
    <source>
        <strain evidence="2">MP-N11</strain>
    </source>
</reference>
<dbReference type="OrthoDB" id="3069588at2759"/>
<feature type="region of interest" description="Disordered" evidence="1">
    <location>
        <begin position="439"/>
        <end position="479"/>
    </location>
</feature>
<dbReference type="Proteomes" id="UP001148786">
    <property type="component" value="Unassembled WGS sequence"/>
</dbReference>
<gene>
    <name evidence="2" type="ORF">NLJ89_g4558</name>
</gene>
<feature type="region of interest" description="Disordered" evidence="1">
    <location>
        <begin position="323"/>
        <end position="373"/>
    </location>
</feature>
<proteinExistence type="predicted"/>
<dbReference type="EMBL" id="JANKHO010000384">
    <property type="protein sequence ID" value="KAJ3510635.1"/>
    <property type="molecule type" value="Genomic_DNA"/>
</dbReference>
<feature type="compositionally biased region" description="Basic and acidic residues" evidence="1">
    <location>
        <begin position="323"/>
        <end position="334"/>
    </location>
</feature>
<keyword evidence="3" id="KW-1185">Reference proteome</keyword>
<organism evidence="2 3">
    <name type="scientific">Agrocybe chaxingu</name>
    <dbReference type="NCBI Taxonomy" id="84603"/>
    <lineage>
        <taxon>Eukaryota</taxon>
        <taxon>Fungi</taxon>
        <taxon>Dikarya</taxon>
        <taxon>Basidiomycota</taxon>
        <taxon>Agaricomycotina</taxon>
        <taxon>Agaricomycetes</taxon>
        <taxon>Agaricomycetidae</taxon>
        <taxon>Agaricales</taxon>
        <taxon>Agaricineae</taxon>
        <taxon>Strophariaceae</taxon>
        <taxon>Agrocybe</taxon>
    </lineage>
</organism>
<dbReference type="AlphaFoldDB" id="A0A9W8MVU5"/>
<comment type="caution">
    <text evidence="2">The sequence shown here is derived from an EMBL/GenBank/DDBJ whole genome shotgun (WGS) entry which is preliminary data.</text>
</comment>
<evidence type="ECO:0000313" key="2">
    <source>
        <dbReference type="EMBL" id="KAJ3510635.1"/>
    </source>
</evidence>